<reference evidence="1 2" key="1">
    <citation type="submission" date="2020-08" db="EMBL/GenBank/DDBJ databases">
        <title>The Agave Microbiome: Exploring the role of microbial communities in plant adaptations to desert environments.</title>
        <authorList>
            <person name="Partida-Martinez L.P."/>
        </authorList>
    </citation>
    <scope>NUCLEOTIDE SEQUENCE [LARGE SCALE GENOMIC DNA]</scope>
    <source>
        <strain evidence="1 2">AT3.2</strain>
    </source>
</reference>
<name>A0A7X0CEJ8_9BURK</name>
<dbReference type="RefSeq" id="WP_221290475.1">
    <property type="nucleotide sequence ID" value="NZ_JACHBX010000002.1"/>
</dbReference>
<proteinExistence type="predicted"/>
<gene>
    <name evidence="1" type="ORF">HD842_002462</name>
</gene>
<comment type="caution">
    <text evidence="1">The sequence shown here is derived from an EMBL/GenBank/DDBJ whole genome shotgun (WGS) entry which is preliminary data.</text>
</comment>
<evidence type="ECO:0008006" key="3">
    <source>
        <dbReference type="Google" id="ProtNLM"/>
    </source>
</evidence>
<dbReference type="AlphaFoldDB" id="A0A7X0CEJ8"/>
<protein>
    <recommendedName>
        <fullName evidence="3">Methyltransferase type 12</fullName>
    </recommendedName>
</protein>
<evidence type="ECO:0000313" key="2">
    <source>
        <dbReference type="Proteomes" id="UP000540787"/>
    </source>
</evidence>
<sequence>MTSSLPRVIAHCDWSIHPGKRWMAVALQDGTGTGTDVGAGWQIGLPEPVGVTATFLDRLAARSKASGPVLVGVDFPIGVPAAYGAATGLANFAELLATVGSGAWDRWFEVCDDRADIGIHRPFYPVRPGGRRREHLLTGLGQADAADLLRACERKTDQRPAACSLFWTLGGNQVGKAALAGWREVLQPQGARIALWPFDGALHDLLGGERTIVAETYPGDTYHRLGIGRRPVWSKRSQAGRASVAPPLLDWLAQRGHAQAAGLEAAIRDGFGAHASGEDQFDALIGLCGMLDVVDGHRAEGPPLDAQVGRWEGWVLGQAA</sequence>
<evidence type="ECO:0000313" key="1">
    <source>
        <dbReference type="EMBL" id="MBB6134320.1"/>
    </source>
</evidence>
<dbReference type="Proteomes" id="UP000540787">
    <property type="component" value="Unassembled WGS sequence"/>
</dbReference>
<keyword evidence="2" id="KW-1185">Reference proteome</keyword>
<organism evidence="1 2">
    <name type="scientific">Massilia aurea</name>
    <dbReference type="NCBI Taxonomy" id="373040"/>
    <lineage>
        <taxon>Bacteria</taxon>
        <taxon>Pseudomonadati</taxon>
        <taxon>Pseudomonadota</taxon>
        <taxon>Betaproteobacteria</taxon>
        <taxon>Burkholderiales</taxon>
        <taxon>Oxalobacteraceae</taxon>
        <taxon>Telluria group</taxon>
        <taxon>Massilia</taxon>
    </lineage>
</organism>
<dbReference type="EMBL" id="JACHBX010000002">
    <property type="protein sequence ID" value="MBB6134320.1"/>
    <property type="molecule type" value="Genomic_DNA"/>
</dbReference>
<accession>A0A7X0CEJ8</accession>